<evidence type="ECO:0000313" key="2">
    <source>
        <dbReference type="EMBL" id="NDW44073.1"/>
    </source>
</evidence>
<dbReference type="AlphaFoldDB" id="A0A6B2NM74"/>
<dbReference type="RefSeq" id="WP_164127871.1">
    <property type="nucleotide sequence ID" value="NZ_JAAGOX010000005.1"/>
</dbReference>
<feature type="chain" id="PRO_5025347994" description="DUF3887 domain-containing protein" evidence="1">
    <location>
        <begin position="19"/>
        <end position="136"/>
    </location>
</feature>
<comment type="caution">
    <text evidence="2">The sequence shown here is derived from an EMBL/GenBank/DDBJ whole genome shotgun (WGS) entry which is preliminary data.</text>
</comment>
<proteinExistence type="predicted"/>
<protein>
    <recommendedName>
        <fullName evidence="3">DUF3887 domain-containing protein</fullName>
    </recommendedName>
</protein>
<gene>
    <name evidence="2" type="ORF">G0P99_03780</name>
</gene>
<evidence type="ECO:0008006" key="3">
    <source>
        <dbReference type="Google" id="ProtNLM"/>
    </source>
</evidence>
<organism evidence="2">
    <name type="scientific">Ruegeria sp. PrR005</name>
    <dbReference type="NCBI Taxonomy" id="2706882"/>
    <lineage>
        <taxon>Bacteria</taxon>
        <taxon>Pseudomonadati</taxon>
        <taxon>Pseudomonadota</taxon>
        <taxon>Alphaproteobacteria</taxon>
        <taxon>Rhodobacterales</taxon>
        <taxon>Roseobacteraceae</taxon>
        <taxon>Ruegeria</taxon>
    </lineage>
</organism>
<name>A0A6B2NM74_9RHOB</name>
<accession>A0A6B2NM74</accession>
<sequence>MWRLILVLMFLTPGTASAEDRVFGTYAEYARFVDDKIMSRDFVSLINSLGGEDEYTEAELKATNAQLLNAMPFDFTNSAVLKRVELTPDFSQEMRVYWNRQKSYVYFYAFLHRREEGLVALRFNLNTNADKIFDKF</sequence>
<reference evidence="2" key="1">
    <citation type="submission" date="2020-02" db="EMBL/GenBank/DDBJ databases">
        <title>Delineation of the pyrene-degrading pathway in Roseobacter clade bacteria by genomic analysis.</title>
        <authorList>
            <person name="Zhou H."/>
            <person name="Wang H."/>
        </authorList>
    </citation>
    <scope>NUCLEOTIDE SEQUENCE</scope>
    <source>
        <strain evidence="2">PrR005</strain>
    </source>
</reference>
<dbReference type="EMBL" id="JAAGOX010000005">
    <property type="protein sequence ID" value="NDW44073.1"/>
    <property type="molecule type" value="Genomic_DNA"/>
</dbReference>
<evidence type="ECO:0000256" key="1">
    <source>
        <dbReference type="SAM" id="SignalP"/>
    </source>
</evidence>
<keyword evidence="1" id="KW-0732">Signal</keyword>
<feature type="signal peptide" evidence="1">
    <location>
        <begin position="1"/>
        <end position="18"/>
    </location>
</feature>